<dbReference type="Proteomes" id="UP001497535">
    <property type="component" value="Unassembled WGS sequence"/>
</dbReference>
<keyword evidence="2" id="KW-1185">Reference proteome</keyword>
<dbReference type="EMBL" id="CAVMJV010000063">
    <property type="protein sequence ID" value="CAK5087162.1"/>
    <property type="molecule type" value="Genomic_DNA"/>
</dbReference>
<protein>
    <submittedName>
        <fullName evidence="1">Uncharacterized protein</fullName>
    </submittedName>
</protein>
<proteinExistence type="predicted"/>
<name>A0ACB1A6T8_MELEN</name>
<sequence length="53" mass="6263">MSRLALMNFGIFGKFFSALRYVFKKVFRALTVRNGILIIRDLLFDSLFCLGWR</sequence>
<organism evidence="1 2">
    <name type="scientific">Meloidogyne enterolobii</name>
    <name type="common">Root-knot nematode worm</name>
    <name type="synonym">Meloidogyne mayaguensis</name>
    <dbReference type="NCBI Taxonomy" id="390850"/>
    <lineage>
        <taxon>Eukaryota</taxon>
        <taxon>Metazoa</taxon>
        <taxon>Ecdysozoa</taxon>
        <taxon>Nematoda</taxon>
        <taxon>Chromadorea</taxon>
        <taxon>Rhabditida</taxon>
        <taxon>Tylenchina</taxon>
        <taxon>Tylenchomorpha</taxon>
        <taxon>Tylenchoidea</taxon>
        <taxon>Meloidogynidae</taxon>
        <taxon>Meloidogyninae</taxon>
        <taxon>Meloidogyne</taxon>
    </lineage>
</organism>
<comment type="caution">
    <text evidence="1">The sequence shown here is derived from an EMBL/GenBank/DDBJ whole genome shotgun (WGS) entry which is preliminary data.</text>
</comment>
<reference evidence="1" key="1">
    <citation type="submission" date="2023-11" db="EMBL/GenBank/DDBJ databases">
        <authorList>
            <person name="Poullet M."/>
        </authorList>
    </citation>
    <scope>NUCLEOTIDE SEQUENCE</scope>
    <source>
        <strain evidence="1">E1834</strain>
    </source>
</reference>
<accession>A0ACB1A6T8</accession>
<evidence type="ECO:0000313" key="1">
    <source>
        <dbReference type="EMBL" id="CAK5087162.1"/>
    </source>
</evidence>
<evidence type="ECO:0000313" key="2">
    <source>
        <dbReference type="Proteomes" id="UP001497535"/>
    </source>
</evidence>
<gene>
    <name evidence="1" type="ORF">MENTE1834_LOCUS34691</name>
</gene>